<feature type="region of interest" description="Disordered" evidence="1">
    <location>
        <begin position="45"/>
        <end position="73"/>
    </location>
</feature>
<feature type="region of interest" description="Disordered" evidence="1">
    <location>
        <begin position="1"/>
        <end position="27"/>
    </location>
</feature>
<accession>A0AAN6PJA1</accession>
<evidence type="ECO:0000313" key="2">
    <source>
        <dbReference type="EMBL" id="KAK4040049.1"/>
    </source>
</evidence>
<name>A0AAN6PJA1_9PEZI</name>
<protein>
    <submittedName>
        <fullName evidence="2">Uncharacterized protein</fullName>
    </submittedName>
</protein>
<evidence type="ECO:0000256" key="1">
    <source>
        <dbReference type="SAM" id="MobiDB-lite"/>
    </source>
</evidence>
<proteinExistence type="predicted"/>
<sequence>MNSDDLMSDPAHPMHHPSDSKGASWNTQKFRDEYELYKNRLQDQRFSVAAYPDPLSPRPPHPKQYPKGTSPELERQLQELIARVKAGRDGGAA</sequence>
<evidence type="ECO:0000313" key="3">
    <source>
        <dbReference type="Proteomes" id="UP001303115"/>
    </source>
</evidence>
<keyword evidence="3" id="KW-1185">Reference proteome</keyword>
<reference evidence="3" key="1">
    <citation type="journal article" date="2023" name="Mol. Phylogenet. Evol.">
        <title>Genome-scale phylogeny and comparative genomics of the fungal order Sordariales.</title>
        <authorList>
            <person name="Hensen N."/>
            <person name="Bonometti L."/>
            <person name="Westerberg I."/>
            <person name="Brannstrom I.O."/>
            <person name="Guillou S."/>
            <person name="Cros-Aarteil S."/>
            <person name="Calhoun S."/>
            <person name="Haridas S."/>
            <person name="Kuo A."/>
            <person name="Mondo S."/>
            <person name="Pangilinan J."/>
            <person name="Riley R."/>
            <person name="LaButti K."/>
            <person name="Andreopoulos B."/>
            <person name="Lipzen A."/>
            <person name="Chen C."/>
            <person name="Yan M."/>
            <person name="Daum C."/>
            <person name="Ng V."/>
            <person name="Clum A."/>
            <person name="Steindorff A."/>
            <person name="Ohm R.A."/>
            <person name="Martin F."/>
            <person name="Silar P."/>
            <person name="Natvig D.O."/>
            <person name="Lalanne C."/>
            <person name="Gautier V."/>
            <person name="Ament-Velasquez S.L."/>
            <person name="Kruys A."/>
            <person name="Hutchinson M.I."/>
            <person name="Powell A.J."/>
            <person name="Barry K."/>
            <person name="Miller A.N."/>
            <person name="Grigoriev I.V."/>
            <person name="Debuchy R."/>
            <person name="Gladieux P."/>
            <person name="Hiltunen Thoren M."/>
            <person name="Johannesson H."/>
        </authorList>
    </citation>
    <scope>NUCLEOTIDE SEQUENCE [LARGE SCALE GENOMIC DNA]</scope>
    <source>
        <strain evidence="3">CBS 284.82</strain>
    </source>
</reference>
<gene>
    <name evidence="2" type="ORF">C8A01DRAFT_46537</name>
</gene>
<dbReference type="Proteomes" id="UP001303115">
    <property type="component" value="Unassembled WGS sequence"/>
</dbReference>
<dbReference type="AlphaFoldDB" id="A0AAN6PJA1"/>
<feature type="compositionally biased region" description="Pro residues" evidence="1">
    <location>
        <begin position="54"/>
        <end position="63"/>
    </location>
</feature>
<organism evidence="2 3">
    <name type="scientific">Parachaetomium inaequale</name>
    <dbReference type="NCBI Taxonomy" id="2588326"/>
    <lineage>
        <taxon>Eukaryota</taxon>
        <taxon>Fungi</taxon>
        <taxon>Dikarya</taxon>
        <taxon>Ascomycota</taxon>
        <taxon>Pezizomycotina</taxon>
        <taxon>Sordariomycetes</taxon>
        <taxon>Sordariomycetidae</taxon>
        <taxon>Sordariales</taxon>
        <taxon>Chaetomiaceae</taxon>
        <taxon>Parachaetomium</taxon>
    </lineage>
</organism>
<comment type="caution">
    <text evidence="2">The sequence shown here is derived from an EMBL/GenBank/DDBJ whole genome shotgun (WGS) entry which is preliminary data.</text>
</comment>
<dbReference type="EMBL" id="MU854385">
    <property type="protein sequence ID" value="KAK4040049.1"/>
    <property type="molecule type" value="Genomic_DNA"/>
</dbReference>